<keyword evidence="3" id="KW-1185">Reference proteome</keyword>
<dbReference type="Proteomes" id="UP000242875">
    <property type="component" value="Unassembled WGS sequence"/>
</dbReference>
<name>A0A261XSZ4_9FUNG</name>
<organism evidence="2 3">
    <name type="scientific">Bifiguratus adelaidae</name>
    <dbReference type="NCBI Taxonomy" id="1938954"/>
    <lineage>
        <taxon>Eukaryota</taxon>
        <taxon>Fungi</taxon>
        <taxon>Fungi incertae sedis</taxon>
        <taxon>Mucoromycota</taxon>
        <taxon>Mucoromycotina</taxon>
        <taxon>Endogonomycetes</taxon>
        <taxon>Endogonales</taxon>
        <taxon>Endogonales incertae sedis</taxon>
        <taxon>Bifiguratus</taxon>
    </lineage>
</organism>
<comment type="caution">
    <text evidence="2">The sequence shown here is derived from an EMBL/GenBank/DDBJ whole genome shotgun (WGS) entry which is preliminary data.</text>
</comment>
<gene>
    <name evidence="2" type="ORF">BZG36_05756</name>
</gene>
<feature type="non-terminal residue" evidence="2">
    <location>
        <position position="1"/>
    </location>
</feature>
<feature type="region of interest" description="Disordered" evidence="1">
    <location>
        <begin position="179"/>
        <end position="213"/>
    </location>
</feature>
<sequence length="245" mass="27575">DAKPPSRLTDIADEDDRMMIDYPWNSDRKRQPVVYFEGGLFCLDPTQDDLDDVCTIQGSALGQTSESINVNDNQERVWWWVERALATFQNQGNSNLPTKQFSAERSKTGDGEQKVAFELGTELSVSSGARHLFSKRRLASSLKIKDLTDATIEPLLFRDDVLDIALNEMVYKESLSKNHMDAPVTPHGNPTVSNFATNHSTDGRPKIQSMPQINPPNSEVAERMRILHDMVQANVVRIKALYNLV</sequence>
<evidence type="ECO:0000256" key="1">
    <source>
        <dbReference type="SAM" id="MobiDB-lite"/>
    </source>
</evidence>
<protein>
    <submittedName>
        <fullName evidence="2">Uncharacterized protein</fullName>
    </submittedName>
</protein>
<dbReference type="EMBL" id="MVBO01000470">
    <property type="protein sequence ID" value="OZJ01354.1"/>
    <property type="molecule type" value="Genomic_DNA"/>
</dbReference>
<reference evidence="2 3" key="1">
    <citation type="journal article" date="2017" name="Mycologia">
        <title>Bifiguratus adelaidae, gen. et sp. nov., a new member of Mucoromycotina in endophytic and soil-dwelling habitats.</title>
        <authorList>
            <person name="Torres-Cruz T.J."/>
            <person name="Billingsley Tobias T.L."/>
            <person name="Almatruk M."/>
            <person name="Hesse C."/>
            <person name="Kuske C.R."/>
            <person name="Desiro A."/>
            <person name="Benucci G.M."/>
            <person name="Bonito G."/>
            <person name="Stajich J.E."/>
            <person name="Dunlap C."/>
            <person name="Arnold A.E."/>
            <person name="Porras-Alfaro A."/>
        </authorList>
    </citation>
    <scope>NUCLEOTIDE SEQUENCE [LARGE SCALE GENOMIC DNA]</scope>
    <source>
        <strain evidence="2 3">AZ0501</strain>
    </source>
</reference>
<feature type="compositionally biased region" description="Polar residues" evidence="1">
    <location>
        <begin position="188"/>
        <end position="200"/>
    </location>
</feature>
<evidence type="ECO:0000313" key="3">
    <source>
        <dbReference type="Proteomes" id="UP000242875"/>
    </source>
</evidence>
<accession>A0A261XSZ4</accession>
<dbReference type="AlphaFoldDB" id="A0A261XSZ4"/>
<evidence type="ECO:0000313" key="2">
    <source>
        <dbReference type="EMBL" id="OZJ01354.1"/>
    </source>
</evidence>
<proteinExistence type="predicted"/>